<reference evidence="2" key="1">
    <citation type="journal article" date="2022" name="Mol. Ecol. Resour.">
        <title>The genomes of chicory, endive, great burdock and yacon provide insights into Asteraceae palaeo-polyploidization history and plant inulin production.</title>
        <authorList>
            <person name="Fan W."/>
            <person name="Wang S."/>
            <person name="Wang H."/>
            <person name="Wang A."/>
            <person name="Jiang F."/>
            <person name="Liu H."/>
            <person name="Zhao H."/>
            <person name="Xu D."/>
            <person name="Zhang Y."/>
        </authorList>
    </citation>
    <scope>NUCLEOTIDE SEQUENCE [LARGE SCALE GENOMIC DNA]</scope>
    <source>
        <strain evidence="2">cv. Niubang</strain>
    </source>
</reference>
<keyword evidence="2" id="KW-1185">Reference proteome</keyword>
<reference evidence="1 2" key="2">
    <citation type="journal article" date="2022" name="Mol. Ecol. Resour.">
        <title>The genomes of chicory, endive, great burdock and yacon provide insights into Asteraceae paleo-polyploidization history and plant inulin production.</title>
        <authorList>
            <person name="Fan W."/>
            <person name="Wang S."/>
            <person name="Wang H."/>
            <person name="Wang A."/>
            <person name="Jiang F."/>
            <person name="Liu H."/>
            <person name="Zhao H."/>
            <person name="Xu D."/>
            <person name="Zhang Y."/>
        </authorList>
    </citation>
    <scope>NUCLEOTIDE SEQUENCE [LARGE SCALE GENOMIC DNA]</scope>
    <source>
        <strain evidence="2">cv. Niubang</strain>
    </source>
</reference>
<proteinExistence type="predicted"/>
<comment type="caution">
    <text evidence="1">The sequence shown here is derived from an EMBL/GenBank/DDBJ whole genome shotgun (WGS) entry which is preliminary data.</text>
</comment>
<protein>
    <submittedName>
        <fullName evidence="1">Uncharacterized protein</fullName>
    </submittedName>
</protein>
<evidence type="ECO:0000313" key="2">
    <source>
        <dbReference type="Proteomes" id="UP001055879"/>
    </source>
</evidence>
<evidence type="ECO:0000313" key="1">
    <source>
        <dbReference type="EMBL" id="KAI3706967.1"/>
    </source>
</evidence>
<dbReference type="EMBL" id="CM042054">
    <property type="protein sequence ID" value="KAI3706967.1"/>
    <property type="molecule type" value="Genomic_DNA"/>
</dbReference>
<accession>A0ACB9AA21</accession>
<sequence length="141" mass="15739">MHPSKPSSSSTHQRKEGKKRKGRRCNNINNGQYDQRINDDFWEFLHIDKDTANLFLNIIFEGGKAHLQDSADSELFMDTKTIGVIHNTKNKIVGVLAQLGNQIVSVLAQLGNQIVYVLAQLGNQTVGVLAQLAVSRKLKQN</sequence>
<gene>
    <name evidence="1" type="ORF">L6452_25086</name>
</gene>
<name>A0ACB9AA21_ARCLA</name>
<dbReference type="Proteomes" id="UP001055879">
    <property type="component" value="Linkage Group LG08"/>
</dbReference>
<organism evidence="1 2">
    <name type="scientific">Arctium lappa</name>
    <name type="common">Greater burdock</name>
    <name type="synonym">Lappa major</name>
    <dbReference type="NCBI Taxonomy" id="4217"/>
    <lineage>
        <taxon>Eukaryota</taxon>
        <taxon>Viridiplantae</taxon>
        <taxon>Streptophyta</taxon>
        <taxon>Embryophyta</taxon>
        <taxon>Tracheophyta</taxon>
        <taxon>Spermatophyta</taxon>
        <taxon>Magnoliopsida</taxon>
        <taxon>eudicotyledons</taxon>
        <taxon>Gunneridae</taxon>
        <taxon>Pentapetalae</taxon>
        <taxon>asterids</taxon>
        <taxon>campanulids</taxon>
        <taxon>Asterales</taxon>
        <taxon>Asteraceae</taxon>
        <taxon>Carduoideae</taxon>
        <taxon>Cardueae</taxon>
        <taxon>Arctiinae</taxon>
        <taxon>Arctium</taxon>
    </lineage>
</organism>